<dbReference type="GO" id="GO:0002161">
    <property type="term" value="F:aminoacyl-tRNA deacylase activity"/>
    <property type="evidence" value="ECO:0007669"/>
    <property type="project" value="InterPro"/>
</dbReference>
<dbReference type="AlphaFoldDB" id="A0A4V3CS80"/>
<keyword evidence="4" id="KW-1185">Reference proteome</keyword>
<dbReference type="RefSeq" id="WP_133527644.1">
    <property type="nucleotide sequence ID" value="NZ_SNXO01000003.1"/>
</dbReference>
<dbReference type="OrthoDB" id="9798587at2"/>
<reference evidence="3 4" key="1">
    <citation type="submission" date="2019-03" db="EMBL/GenBank/DDBJ databases">
        <title>Genomic Encyclopedia of Type Strains, Phase IV (KMG-IV): sequencing the most valuable type-strain genomes for metagenomic binning, comparative biology and taxonomic classification.</title>
        <authorList>
            <person name="Goeker M."/>
        </authorList>
    </citation>
    <scope>NUCLEOTIDE SEQUENCE [LARGE SCALE GENOMIC DNA]</scope>
    <source>
        <strain evidence="3 4">DSM 28287</strain>
    </source>
</reference>
<dbReference type="EMBL" id="SNXO01000003">
    <property type="protein sequence ID" value="TDP59652.1"/>
    <property type="molecule type" value="Genomic_DNA"/>
</dbReference>
<dbReference type="Proteomes" id="UP000295500">
    <property type="component" value="Unassembled WGS sequence"/>
</dbReference>
<protein>
    <submittedName>
        <fullName evidence="3">Ala-tRNA(Pro) deacylase</fullName>
    </submittedName>
</protein>
<evidence type="ECO:0000256" key="1">
    <source>
        <dbReference type="ARBA" id="ARBA00010201"/>
    </source>
</evidence>
<dbReference type="SUPFAM" id="SSF55826">
    <property type="entry name" value="YbaK/ProRS associated domain"/>
    <property type="match status" value="1"/>
</dbReference>
<evidence type="ECO:0000259" key="2">
    <source>
        <dbReference type="Pfam" id="PF04073"/>
    </source>
</evidence>
<dbReference type="InterPro" id="IPR040285">
    <property type="entry name" value="ProX/PRXD1"/>
</dbReference>
<evidence type="ECO:0000313" key="3">
    <source>
        <dbReference type="EMBL" id="TDP59652.1"/>
    </source>
</evidence>
<evidence type="ECO:0000313" key="4">
    <source>
        <dbReference type="Proteomes" id="UP000295500"/>
    </source>
</evidence>
<comment type="caution">
    <text evidence="3">The sequence shown here is derived from an EMBL/GenBank/DDBJ whole genome shotgun (WGS) entry which is preliminary data.</text>
</comment>
<dbReference type="PANTHER" id="PTHR31423:SF3">
    <property type="entry name" value="PROLYL-TRNA SYNTHETASE ASSOCIATED DOMAIN-CONTAINING PROTEIN 1-RELATED"/>
    <property type="match status" value="1"/>
</dbReference>
<organism evidence="3 4">
    <name type="scientific">Aminicella lysinilytica</name>
    <dbReference type="NCBI Taxonomy" id="433323"/>
    <lineage>
        <taxon>Bacteria</taxon>
        <taxon>Bacillati</taxon>
        <taxon>Bacillota</taxon>
        <taxon>Clostridia</taxon>
        <taxon>Peptostreptococcales</taxon>
        <taxon>Anaerovoracaceae</taxon>
        <taxon>Aminicella</taxon>
    </lineage>
</organism>
<proteinExistence type="inferred from homology"/>
<dbReference type="InterPro" id="IPR007214">
    <property type="entry name" value="YbaK/aa-tRNA-synth-assoc-dom"/>
</dbReference>
<dbReference type="Gene3D" id="3.90.960.10">
    <property type="entry name" value="YbaK/aminoacyl-tRNA synthetase-associated domain"/>
    <property type="match status" value="1"/>
</dbReference>
<gene>
    <name evidence="3" type="ORF">EV211_10379</name>
</gene>
<feature type="domain" description="YbaK/aminoacyl-tRNA synthetase-associated" evidence="2">
    <location>
        <begin position="27"/>
        <end position="154"/>
    </location>
</feature>
<comment type="similarity">
    <text evidence="1">Belongs to the PRORSD1 family.</text>
</comment>
<sequence length="166" mass="19471">MDNNETRLYEIFNETGITDYVVHEHDAIFSTEDAEEKGLIMEGLNLKNLLIKDKKRGNYYMLIMDDNHHMDTKHYKQVTGWTKIRFSTEEEMWDLLQLKPGSVTPFALFNDVDKQITVVLEKMIVDASDDELVNFHPCRNTATLSLKKKDFMKFLDYVGNKVIEEQ</sequence>
<dbReference type="PANTHER" id="PTHR31423">
    <property type="entry name" value="YBAK DOMAIN-CONTAINING PROTEIN"/>
    <property type="match status" value="1"/>
</dbReference>
<accession>A0A4V3CS80</accession>
<name>A0A4V3CS80_9FIRM</name>
<dbReference type="Pfam" id="PF04073">
    <property type="entry name" value="tRNA_edit"/>
    <property type="match status" value="1"/>
</dbReference>
<dbReference type="InterPro" id="IPR036754">
    <property type="entry name" value="YbaK/aa-tRNA-synt-asso_dom_sf"/>
</dbReference>